<protein>
    <submittedName>
        <fullName evidence="3">Uncharacterized protein</fullName>
    </submittedName>
</protein>
<organism evidence="3 4">
    <name type="scientific">Chrysochromulina tobinii</name>
    <dbReference type="NCBI Taxonomy" id="1460289"/>
    <lineage>
        <taxon>Eukaryota</taxon>
        <taxon>Haptista</taxon>
        <taxon>Haptophyta</taxon>
        <taxon>Prymnesiophyceae</taxon>
        <taxon>Prymnesiales</taxon>
        <taxon>Chrysochromulinaceae</taxon>
        <taxon>Chrysochromulina</taxon>
    </lineage>
</organism>
<dbReference type="EMBL" id="JWZX01002228">
    <property type="protein sequence ID" value="KOO30430.1"/>
    <property type="molecule type" value="Genomic_DNA"/>
</dbReference>
<reference evidence="4" key="1">
    <citation type="journal article" date="2015" name="PLoS Genet.">
        <title>Genome Sequence and Transcriptome Analyses of Chrysochromulina tobin: Metabolic Tools for Enhanced Algal Fitness in the Prominent Order Prymnesiales (Haptophyceae).</title>
        <authorList>
            <person name="Hovde B.T."/>
            <person name="Deodato C.R."/>
            <person name="Hunsperger H.M."/>
            <person name="Ryken S.A."/>
            <person name="Yost W."/>
            <person name="Jha R.K."/>
            <person name="Patterson J."/>
            <person name="Monnat R.J. Jr."/>
            <person name="Barlow S.B."/>
            <person name="Starkenburg S.R."/>
            <person name="Cattolico R.A."/>
        </authorList>
    </citation>
    <scope>NUCLEOTIDE SEQUENCE</scope>
    <source>
        <strain evidence="4">CCMP291</strain>
    </source>
</reference>
<evidence type="ECO:0000313" key="4">
    <source>
        <dbReference type="Proteomes" id="UP000037460"/>
    </source>
</evidence>
<accession>A0A0M0JV60</accession>
<feature type="coiled-coil region" evidence="1">
    <location>
        <begin position="5"/>
        <end position="36"/>
    </location>
</feature>
<comment type="caution">
    <text evidence="3">The sequence shown here is derived from an EMBL/GenBank/DDBJ whole genome shotgun (WGS) entry which is preliminary data.</text>
</comment>
<proteinExistence type="predicted"/>
<name>A0A0M0JV60_9EUKA</name>
<gene>
    <name evidence="3" type="ORF">Ctob_006050</name>
</gene>
<evidence type="ECO:0000256" key="2">
    <source>
        <dbReference type="SAM" id="MobiDB-lite"/>
    </source>
</evidence>
<evidence type="ECO:0000256" key="1">
    <source>
        <dbReference type="SAM" id="Coils"/>
    </source>
</evidence>
<dbReference type="AlphaFoldDB" id="A0A0M0JV60"/>
<feature type="region of interest" description="Disordered" evidence="2">
    <location>
        <begin position="145"/>
        <end position="206"/>
    </location>
</feature>
<feature type="compositionally biased region" description="Basic and acidic residues" evidence="2">
    <location>
        <begin position="145"/>
        <end position="191"/>
    </location>
</feature>
<keyword evidence="1" id="KW-0175">Coiled coil</keyword>
<sequence>MKASEERAAAALKAAQAEAREALARAQAERHAAEESDADWKAKLAIAENAARQEGATALKLLKAKHEDEDLLKRANADANAKKQAVELLSAEAERAKAALAAATANGGAGKSVAGVATGGVTTAIDSGLRSEATGRLKALEEELAKKGRELEDAQRASAAAEKERQRMAKELTEAQKLAADKTRQADEARRGAALAAEAAQAEQAR</sequence>
<feature type="compositionally biased region" description="Low complexity" evidence="2">
    <location>
        <begin position="192"/>
        <end position="206"/>
    </location>
</feature>
<dbReference type="Proteomes" id="UP000037460">
    <property type="component" value="Unassembled WGS sequence"/>
</dbReference>
<feature type="coiled-coil region" evidence="1">
    <location>
        <begin position="72"/>
        <end position="106"/>
    </location>
</feature>
<evidence type="ECO:0000313" key="3">
    <source>
        <dbReference type="EMBL" id="KOO30430.1"/>
    </source>
</evidence>
<keyword evidence="4" id="KW-1185">Reference proteome</keyword>